<evidence type="ECO:0000256" key="1">
    <source>
        <dbReference type="ARBA" id="ARBA00004651"/>
    </source>
</evidence>
<dbReference type="Pfam" id="PF07681">
    <property type="entry name" value="DoxX"/>
    <property type="match status" value="1"/>
</dbReference>
<comment type="similarity">
    <text evidence="2">Belongs to the DoxX family.</text>
</comment>
<dbReference type="PANTHER" id="PTHR33452:SF1">
    <property type="entry name" value="INNER MEMBRANE PROTEIN YPHA-RELATED"/>
    <property type="match status" value="1"/>
</dbReference>
<evidence type="ECO:0000256" key="7">
    <source>
        <dbReference type="SAM" id="Phobius"/>
    </source>
</evidence>
<keyword evidence="5 7" id="KW-1133">Transmembrane helix</keyword>
<dbReference type="EMBL" id="CP090642">
    <property type="protein sequence ID" value="WFN22189.1"/>
    <property type="molecule type" value="Genomic_DNA"/>
</dbReference>
<evidence type="ECO:0000256" key="6">
    <source>
        <dbReference type="ARBA" id="ARBA00023136"/>
    </source>
</evidence>
<dbReference type="Proteomes" id="UP000664048">
    <property type="component" value="Unassembled WGS sequence"/>
</dbReference>
<keyword evidence="3" id="KW-1003">Cell membrane</keyword>
<proteinExistence type="inferred from homology"/>
<dbReference type="InterPro" id="IPR051907">
    <property type="entry name" value="DoxX-like_oxidoreductase"/>
</dbReference>
<organism evidence="8 11">
    <name type="scientific">Burkholderia contaminans</name>
    <dbReference type="NCBI Taxonomy" id="488447"/>
    <lineage>
        <taxon>Bacteria</taxon>
        <taxon>Pseudomonadati</taxon>
        <taxon>Pseudomonadota</taxon>
        <taxon>Betaproteobacteria</taxon>
        <taxon>Burkholderiales</taxon>
        <taxon>Burkholderiaceae</taxon>
        <taxon>Burkholderia</taxon>
        <taxon>Burkholderia cepacia complex</taxon>
    </lineage>
</organism>
<evidence type="ECO:0000313" key="11">
    <source>
        <dbReference type="Proteomes" id="UP000611459"/>
    </source>
</evidence>
<dbReference type="GO" id="GO:0005886">
    <property type="term" value="C:plasma membrane"/>
    <property type="evidence" value="ECO:0007669"/>
    <property type="project" value="UniProtKB-SubCell"/>
</dbReference>
<dbReference type="RefSeq" id="WP_039362688.1">
    <property type="nucleotide sequence ID" value="NZ_AP018359.1"/>
</dbReference>
<accession>A0A1E3FWD0</accession>
<reference evidence="10 13" key="3">
    <citation type="submission" date="2021-12" db="EMBL/GenBank/DDBJ databases">
        <title>Genomic and phenotypic characterization of three Burkholderia contaminans isolates recovered from different sources.</title>
        <authorList>
            <person name="Lopez De Volder A."/>
            <person name="Fan Y."/>
            <person name="Nunvar J."/>
            <person name="Herrera T."/>
            <person name="Timp W."/>
            <person name="Degrossi J."/>
        </authorList>
    </citation>
    <scope>NUCLEOTIDE SEQUENCE [LARGE SCALE GENOMIC DNA]</scope>
    <source>
        <strain evidence="10 13">LMG 23361</strain>
    </source>
</reference>
<dbReference type="InterPro" id="IPR032808">
    <property type="entry name" value="DoxX"/>
</dbReference>
<feature type="transmembrane region" description="Helical" evidence="7">
    <location>
        <begin position="54"/>
        <end position="75"/>
    </location>
</feature>
<keyword evidence="4 7" id="KW-0812">Transmembrane</keyword>
<evidence type="ECO:0000256" key="4">
    <source>
        <dbReference type="ARBA" id="ARBA00022692"/>
    </source>
</evidence>
<evidence type="ECO:0000256" key="3">
    <source>
        <dbReference type="ARBA" id="ARBA00022475"/>
    </source>
</evidence>
<dbReference type="AlphaFoldDB" id="A0A1E3FWD0"/>
<name>A0A1E3FWD0_9BURK</name>
<evidence type="ECO:0000256" key="5">
    <source>
        <dbReference type="ARBA" id="ARBA00022989"/>
    </source>
</evidence>
<feature type="transmembrane region" description="Helical" evidence="7">
    <location>
        <begin position="82"/>
        <end position="101"/>
    </location>
</feature>
<dbReference type="Proteomes" id="UP000611459">
    <property type="component" value="Unassembled WGS sequence"/>
</dbReference>
<protein>
    <submittedName>
        <fullName evidence="8">DoxX family protein</fullName>
    </submittedName>
</protein>
<feature type="transmembrane region" description="Helical" evidence="7">
    <location>
        <begin position="107"/>
        <end position="129"/>
    </location>
</feature>
<evidence type="ECO:0000313" key="9">
    <source>
        <dbReference type="EMBL" id="MBO1831064.1"/>
    </source>
</evidence>
<dbReference type="OrthoDB" id="9813193at2"/>
<evidence type="ECO:0000313" key="10">
    <source>
        <dbReference type="EMBL" id="WFN22189.1"/>
    </source>
</evidence>
<evidence type="ECO:0000313" key="13">
    <source>
        <dbReference type="Proteomes" id="UP001220209"/>
    </source>
</evidence>
<dbReference type="EMBL" id="JAGEMX010000005">
    <property type="protein sequence ID" value="MBO1831064.1"/>
    <property type="molecule type" value="Genomic_DNA"/>
</dbReference>
<dbReference type="PANTHER" id="PTHR33452">
    <property type="entry name" value="OXIDOREDUCTASE CATD-RELATED"/>
    <property type="match status" value="1"/>
</dbReference>
<feature type="transmembrane region" description="Helical" evidence="7">
    <location>
        <begin position="12"/>
        <end position="34"/>
    </location>
</feature>
<comment type="subcellular location">
    <subcellularLocation>
        <location evidence="1">Cell membrane</location>
        <topology evidence="1">Multi-pass membrane protein</topology>
    </subcellularLocation>
</comment>
<keyword evidence="6 7" id="KW-0472">Membrane</keyword>
<reference evidence="8" key="1">
    <citation type="submission" date="2021-01" db="EMBL/GenBank/DDBJ databases">
        <title>Outbreak of Burkholderia contaminns endophthalmitis traced to a clinical ventilation system.</title>
        <authorList>
            <person name="Lipuma J."/>
            <person name="Spilker T."/>
            <person name="Kratholm J."/>
        </authorList>
    </citation>
    <scope>NUCLEOTIDE SEQUENCE</scope>
    <source>
        <strain evidence="8">HI4954</strain>
    </source>
</reference>
<gene>
    <name evidence="9" type="ORF">J4M89_16955</name>
    <name evidence="8" type="ORF">JIN94_15415</name>
    <name evidence="10" type="ORF">LXE91_36460</name>
</gene>
<evidence type="ECO:0000313" key="8">
    <source>
        <dbReference type="EMBL" id="MBK1931276.1"/>
    </source>
</evidence>
<sequence>MTTPESDLSRHAADLGLLFLRVTASVLLLVVHGLPKVLHYTSEAAAIEDPFHLGRTLSILFAIFAEVVCPVFMIVGVWPRLAALPVMIITLVALVFVHPDWSLRDAQFAWMLLILFGTIAIAGAGRYALPGIVRRRE</sequence>
<evidence type="ECO:0000313" key="12">
    <source>
        <dbReference type="Proteomes" id="UP000664048"/>
    </source>
</evidence>
<reference evidence="9 12" key="2">
    <citation type="submission" date="2021-03" db="EMBL/GenBank/DDBJ databases">
        <title>Clinical course, treatment and visual outcome of an outbreak of Burkholderia contaminans endophthalmitis following cataract surgery.</title>
        <authorList>
            <person name="Lind C."/>
            <person name="Olsen K."/>
            <person name="Angelsen N.K."/>
            <person name="Krefting E.A."/>
            <person name="Fossen K."/>
            <person name="Gravningen K."/>
            <person name="Depoorter E."/>
            <person name="Vandamme P."/>
            <person name="Bertelsen G."/>
        </authorList>
    </citation>
    <scope>NUCLEOTIDE SEQUENCE [LARGE SCALE GENOMIC DNA]</scope>
    <source>
        <strain evidence="9 12">51242556</strain>
    </source>
</reference>
<dbReference type="Proteomes" id="UP001220209">
    <property type="component" value="Chromosome 3"/>
</dbReference>
<dbReference type="GeneID" id="93194746"/>
<keyword evidence="12" id="KW-1185">Reference proteome</keyword>
<evidence type="ECO:0000256" key="2">
    <source>
        <dbReference type="ARBA" id="ARBA00006679"/>
    </source>
</evidence>
<dbReference type="EMBL" id="JAENIB010000005">
    <property type="protein sequence ID" value="MBK1931276.1"/>
    <property type="molecule type" value="Genomic_DNA"/>
</dbReference>